<keyword evidence="4" id="KW-1133">Transmembrane helix</keyword>
<dbReference type="FunFam" id="3.30.465.10:FF:000031">
    <property type="entry name" value="FAD binding domain protein"/>
    <property type="match status" value="1"/>
</dbReference>
<reference evidence="8 9" key="1">
    <citation type="submission" date="2017-03" db="EMBL/GenBank/DDBJ databases">
        <title>Genomes of endolithic fungi from Antarctica.</title>
        <authorList>
            <person name="Coleine C."/>
            <person name="Masonjones S."/>
            <person name="Stajich J.E."/>
        </authorList>
    </citation>
    <scope>NUCLEOTIDE SEQUENCE [LARGE SCALE GENOMIC DNA]</scope>
    <source>
        <strain evidence="8 9">CCFEE 6315</strain>
    </source>
</reference>
<dbReference type="InterPro" id="IPR036318">
    <property type="entry name" value="FAD-bd_PCMH-like_sf"/>
</dbReference>
<dbReference type="InterPro" id="IPR006094">
    <property type="entry name" value="Oxid_FAD_bind_N"/>
</dbReference>
<gene>
    <name evidence="8" type="ORF">B0A50_06032</name>
</gene>
<dbReference type="EC" id="1.3.1.72" evidence="2"/>
<keyword evidence="3" id="KW-0812">Transmembrane</keyword>
<dbReference type="GO" id="GO:0050614">
    <property type="term" value="F:Delta24-sterol reductase activity"/>
    <property type="evidence" value="ECO:0007669"/>
    <property type="project" value="UniProtKB-EC"/>
</dbReference>
<evidence type="ECO:0000256" key="6">
    <source>
        <dbReference type="ARBA" id="ARBA00023136"/>
    </source>
</evidence>
<evidence type="ECO:0000256" key="4">
    <source>
        <dbReference type="ARBA" id="ARBA00022989"/>
    </source>
</evidence>
<keyword evidence="5" id="KW-0560">Oxidoreductase</keyword>
<proteinExistence type="predicted"/>
<dbReference type="EMBL" id="NAJL01000039">
    <property type="protein sequence ID" value="TKA24934.1"/>
    <property type="molecule type" value="Genomic_DNA"/>
</dbReference>
<dbReference type="GO" id="GO:0016020">
    <property type="term" value="C:membrane"/>
    <property type="evidence" value="ECO:0007669"/>
    <property type="project" value="UniProtKB-SubCell"/>
</dbReference>
<evidence type="ECO:0000256" key="1">
    <source>
        <dbReference type="ARBA" id="ARBA00004167"/>
    </source>
</evidence>
<dbReference type="GO" id="GO:0005737">
    <property type="term" value="C:cytoplasm"/>
    <property type="evidence" value="ECO:0007669"/>
    <property type="project" value="TreeGrafter"/>
</dbReference>
<dbReference type="Pfam" id="PF01565">
    <property type="entry name" value="FAD_binding_4"/>
    <property type="match status" value="1"/>
</dbReference>
<evidence type="ECO:0000313" key="9">
    <source>
        <dbReference type="Proteomes" id="UP000308549"/>
    </source>
</evidence>
<dbReference type="InterPro" id="IPR040165">
    <property type="entry name" value="Diminuto-like"/>
</dbReference>
<name>A0A4U0TS26_9PEZI</name>
<keyword evidence="6" id="KW-0472">Membrane</keyword>
<evidence type="ECO:0000256" key="3">
    <source>
        <dbReference type="ARBA" id="ARBA00022692"/>
    </source>
</evidence>
<evidence type="ECO:0000259" key="7">
    <source>
        <dbReference type="PROSITE" id="PS51387"/>
    </source>
</evidence>
<dbReference type="Gene3D" id="3.30.465.10">
    <property type="match status" value="1"/>
</dbReference>
<accession>A0A4U0TS26</accession>
<dbReference type="InterPro" id="IPR016166">
    <property type="entry name" value="FAD-bd_PCMH"/>
</dbReference>
<dbReference type="PANTHER" id="PTHR10801">
    <property type="entry name" value="24-DEHYDROCHOLESTEROL REDUCTASE"/>
    <property type="match status" value="1"/>
</dbReference>
<dbReference type="GO" id="GO:0000246">
    <property type="term" value="F:Delta24(24-1) sterol reductase activity"/>
    <property type="evidence" value="ECO:0007669"/>
    <property type="project" value="TreeGrafter"/>
</dbReference>
<evidence type="ECO:0000256" key="5">
    <source>
        <dbReference type="ARBA" id="ARBA00023002"/>
    </source>
</evidence>
<evidence type="ECO:0000256" key="2">
    <source>
        <dbReference type="ARBA" id="ARBA00012405"/>
    </source>
</evidence>
<evidence type="ECO:0000313" key="8">
    <source>
        <dbReference type="EMBL" id="TKA24934.1"/>
    </source>
</evidence>
<dbReference type="OrthoDB" id="415825at2759"/>
<feature type="domain" description="FAD-binding PCMH-type" evidence="7">
    <location>
        <begin position="1"/>
        <end position="174"/>
    </location>
</feature>
<comment type="subcellular location">
    <subcellularLocation>
        <location evidence="1">Membrane</location>
        <topology evidence="1">Single-pass membrane protein</topology>
    </subcellularLocation>
</comment>
<organism evidence="8 9">
    <name type="scientific">Salinomyces thailandicus</name>
    <dbReference type="NCBI Taxonomy" id="706561"/>
    <lineage>
        <taxon>Eukaryota</taxon>
        <taxon>Fungi</taxon>
        <taxon>Dikarya</taxon>
        <taxon>Ascomycota</taxon>
        <taxon>Pezizomycotina</taxon>
        <taxon>Dothideomycetes</taxon>
        <taxon>Dothideomycetidae</taxon>
        <taxon>Mycosphaerellales</taxon>
        <taxon>Teratosphaeriaceae</taxon>
        <taxon>Salinomyces</taxon>
    </lineage>
</organism>
<dbReference type="PANTHER" id="PTHR10801:SF0">
    <property type="entry name" value="DELTA(24)-STEROL REDUCTASE"/>
    <property type="match status" value="1"/>
</dbReference>
<keyword evidence="9" id="KW-1185">Reference proteome</keyword>
<comment type="caution">
    <text evidence="8">The sequence shown here is derived from an EMBL/GenBank/DDBJ whole genome shotgun (WGS) entry which is preliminary data.</text>
</comment>
<dbReference type="SUPFAM" id="SSF56176">
    <property type="entry name" value="FAD-binding/transporter-associated domain-like"/>
    <property type="match status" value="1"/>
</dbReference>
<dbReference type="PROSITE" id="PS51387">
    <property type="entry name" value="FAD_PCMH"/>
    <property type="match status" value="1"/>
</dbReference>
<dbReference type="GO" id="GO:0071949">
    <property type="term" value="F:FAD binding"/>
    <property type="evidence" value="ECO:0007669"/>
    <property type="project" value="InterPro"/>
</dbReference>
<dbReference type="GO" id="GO:0008202">
    <property type="term" value="P:steroid metabolic process"/>
    <property type="evidence" value="ECO:0007669"/>
    <property type="project" value="TreeGrafter"/>
</dbReference>
<dbReference type="AlphaFoldDB" id="A0A4U0TS26"/>
<dbReference type="InterPro" id="IPR016169">
    <property type="entry name" value="FAD-bd_PCMH_sub2"/>
</dbReference>
<protein>
    <recommendedName>
        <fullName evidence="2">Delta(24)-sterol reductase</fullName>
        <ecNumber evidence="2">1.3.1.72</ecNumber>
    </recommendedName>
</protein>
<sequence>MPSGSKTMEEHGRSVQAISAQVNQFFQRKVPFRLYHGSTNSTQSRTVDPTRMVDTSKLSHVLQVNREAKTCLVEPNVPMDQLVDATLPYGLVPQVIMEFPGITVGGGFSGTAGESSGFRYGFFEDTINWVEIVLGSGQIVKASRDELSDLFWGAAGSFGTLGVTTMFEMRLIEAKPYVELTYHPTPSTSDCLKVMSAVCQDEANDYVDGVLFAEDHGVVVTGKMVDGPTSERPLQRFSLAQNPWFYIHAERATKGKQEPVHFTTPLRDYLFRYDRGAFWTGKYAFQYFVTPFNRITRYILDYFMHTRVMYHALHASGHASKYMIQDLLLPSETALPFLDFVSKEFAFYPLWLCPFKISRPLSLRPRIPSDSKPAGESRTFINVGVWGPGSTDYARFVQQNRLLEQKVRELGGIKWLYAQAYYTDDEFTEIYDVKWYERLREKYCATYLPTVSDKVRVDITKAGKASETWAGWLGEVAWGVWPVSGLYGVWKTLYQREYLLAK</sequence>
<dbReference type="Proteomes" id="UP000308549">
    <property type="component" value="Unassembled WGS sequence"/>
</dbReference>